<dbReference type="PANTHER" id="PTHR35307:SF3">
    <property type="entry name" value="DUF4220 DOMAIN-CONTAINING PROTEIN"/>
    <property type="match status" value="1"/>
</dbReference>
<dbReference type="AlphaFoldDB" id="A0ABD3S176"/>
<keyword evidence="1" id="KW-1133">Transmembrane helix</keyword>
<dbReference type="PANTHER" id="PTHR35307">
    <property type="entry name" value="PROTEIN, PUTATIVE-RELATED"/>
    <property type="match status" value="1"/>
</dbReference>
<protein>
    <submittedName>
        <fullName evidence="2">Uncharacterized protein</fullName>
    </submittedName>
</protein>
<comment type="caution">
    <text evidence="2">The sequence shown here is derived from an EMBL/GenBank/DDBJ whole genome shotgun (WGS) entry which is preliminary data.</text>
</comment>
<dbReference type="Proteomes" id="UP001634393">
    <property type="component" value="Unassembled WGS sequence"/>
</dbReference>
<keyword evidence="3" id="KW-1185">Reference proteome</keyword>
<keyword evidence="1" id="KW-0812">Transmembrane</keyword>
<gene>
    <name evidence="2" type="ORF">ACJIZ3_004139</name>
</gene>
<keyword evidence="1" id="KW-0472">Membrane</keyword>
<evidence type="ECO:0000313" key="3">
    <source>
        <dbReference type="Proteomes" id="UP001634393"/>
    </source>
</evidence>
<organism evidence="2 3">
    <name type="scientific">Penstemon smallii</name>
    <dbReference type="NCBI Taxonomy" id="265156"/>
    <lineage>
        <taxon>Eukaryota</taxon>
        <taxon>Viridiplantae</taxon>
        <taxon>Streptophyta</taxon>
        <taxon>Embryophyta</taxon>
        <taxon>Tracheophyta</taxon>
        <taxon>Spermatophyta</taxon>
        <taxon>Magnoliopsida</taxon>
        <taxon>eudicotyledons</taxon>
        <taxon>Gunneridae</taxon>
        <taxon>Pentapetalae</taxon>
        <taxon>asterids</taxon>
        <taxon>lamiids</taxon>
        <taxon>Lamiales</taxon>
        <taxon>Plantaginaceae</taxon>
        <taxon>Cheloneae</taxon>
        <taxon>Penstemon</taxon>
    </lineage>
</organism>
<evidence type="ECO:0000313" key="2">
    <source>
        <dbReference type="EMBL" id="KAL3818234.1"/>
    </source>
</evidence>
<accession>A0ABD3S176</accession>
<proteinExistence type="predicted"/>
<feature type="transmembrane region" description="Helical" evidence="1">
    <location>
        <begin position="152"/>
        <end position="172"/>
    </location>
</feature>
<evidence type="ECO:0000256" key="1">
    <source>
        <dbReference type="SAM" id="Phobius"/>
    </source>
</evidence>
<dbReference type="EMBL" id="JBJXBP010000007">
    <property type="protein sequence ID" value="KAL3818234.1"/>
    <property type="molecule type" value="Genomic_DNA"/>
</dbReference>
<reference evidence="2 3" key="1">
    <citation type="submission" date="2024-12" db="EMBL/GenBank/DDBJ databases">
        <title>The unique morphological basis and parallel evolutionary history of personate flowers in Penstemon.</title>
        <authorList>
            <person name="Depatie T.H."/>
            <person name="Wessinger C.A."/>
        </authorList>
    </citation>
    <scope>NUCLEOTIDE SEQUENCE [LARGE SCALE GENOMIC DNA]</scope>
    <source>
        <strain evidence="2">WTNN_2</strain>
        <tissue evidence="2">Leaf</tissue>
    </source>
</reference>
<name>A0ABD3S176_9LAMI</name>
<sequence>MMAHTCNPQFVVGRIATCTASGGFCLMSSMTLGEAILRSCLMPWCFTFCSGKSDYEWSTTLILITQCVAVVGGTIAPASRWFLAIKFRCPKKRNTAKTTEFLVEDYWIRTLYQLKDCPLNLRICGRNGKRLVHNTRNQAVDICIRIQKFMVLLCKLVRLISIFCVSRLMIIYEFCNYCSRGETESNSNAKLDLRDYVLHLEGEEGLTDAMMECERDATGHWIRMGRKKQPRYLVQKLSSCSPGFEGVHKFDSVKVPSLLDSEEPSNCWALPVVTLTSIAVAISNNNDFHSLKELMICVNEGLTYIRVIETNLDIKRDLTNIRKAAEIVWVGVDLHDRWLDVDLHEIRGNSPKDIISQLSHIAKHKFMELRKRDLISCLRDSSSKWPVKILAANAMYRVCETLLLTDNNTSEECSKVMFERISAMIIDIMGACLTNIQHAISIKCHQSNIEEREENVRGAILLLGKTEKILGILSCLQLPSSDPEQWACINEWRALNKDKDLICCNPSRTNSESDQVSDLYLNIVD</sequence>
<feature type="transmembrane region" description="Helical" evidence="1">
    <location>
        <begin position="57"/>
        <end position="83"/>
    </location>
</feature>